<gene>
    <name evidence="5" type="ORF">BSPP4475_12680</name>
</gene>
<organism evidence="5 6">
    <name type="scientific">Brevibacillus aydinogluensis</name>
    <dbReference type="NCBI Taxonomy" id="927786"/>
    <lineage>
        <taxon>Bacteria</taxon>
        <taxon>Bacillati</taxon>
        <taxon>Bacillota</taxon>
        <taxon>Bacilli</taxon>
        <taxon>Bacillales</taxon>
        <taxon>Paenibacillaceae</taxon>
        <taxon>Brevibacillus</taxon>
    </lineage>
</organism>
<accession>A0AA48M8E5</accession>
<dbReference type="InterPro" id="IPR029052">
    <property type="entry name" value="Metallo-depent_PP-like"/>
</dbReference>
<evidence type="ECO:0000256" key="1">
    <source>
        <dbReference type="ARBA" id="ARBA00022723"/>
    </source>
</evidence>
<keyword evidence="6" id="KW-1185">Reference proteome</keyword>
<dbReference type="EMBL" id="OY569118">
    <property type="protein sequence ID" value="CAJ1003177.1"/>
    <property type="molecule type" value="Genomic_DNA"/>
</dbReference>
<evidence type="ECO:0000256" key="3">
    <source>
        <dbReference type="SAM" id="MobiDB-lite"/>
    </source>
</evidence>
<dbReference type="InterPro" id="IPR004843">
    <property type="entry name" value="Calcineurin-like_PHP"/>
</dbReference>
<dbReference type="PANTHER" id="PTHR31302">
    <property type="entry name" value="TRANSMEMBRANE PROTEIN WITH METALLOPHOSPHOESTERASE DOMAIN-RELATED"/>
    <property type="match status" value="1"/>
</dbReference>
<evidence type="ECO:0000256" key="2">
    <source>
        <dbReference type="ARBA" id="ARBA00022801"/>
    </source>
</evidence>
<reference evidence="5" key="1">
    <citation type="submission" date="2023-07" db="EMBL/GenBank/DDBJ databases">
        <authorList>
            <person name="Ivanov I."/>
            <person name="Teneva D."/>
            <person name="Stoikov I."/>
        </authorList>
    </citation>
    <scope>NUCLEOTIDE SEQUENCE</scope>
    <source>
        <strain evidence="5">4475</strain>
    </source>
</reference>
<dbReference type="Proteomes" id="UP001189619">
    <property type="component" value="Chromosome"/>
</dbReference>
<evidence type="ECO:0000259" key="4">
    <source>
        <dbReference type="Pfam" id="PF00149"/>
    </source>
</evidence>
<dbReference type="KEGG" id="bayd:BSPP4475_12680"/>
<keyword evidence="1" id="KW-0479">Metal-binding</keyword>
<dbReference type="GO" id="GO:0016020">
    <property type="term" value="C:membrane"/>
    <property type="evidence" value="ECO:0007669"/>
    <property type="project" value="GOC"/>
</dbReference>
<sequence>MFWLLIVSLFAVLLARAYRNTFDLNIRRVNVAVQPSECRGESGSFKPLTVLHLSDLHMENFSIPAERIVRDFSGQHIDLIAITGDLLDRHKNIPKAVAYVETVMKLNPRLGTFVVFGNHDYVLAPPKLGQLKAELERIGCRVLVNQHVTLIHDGMPLHVIGVDNYSTGHSDLAASFRHVPTDGVRLVLTHDPNLVLEMRDYSYDYLLSGHFHGGQIHWPKPFHLVTMGQLPKLNMVKGLHHYDGRPFYISEGLGQTGLNIRLRSRPEITLHTLVPAGAPSALPTAETAAAAQMKGSAAKPHAATNPGKVATEAGRTLALE</sequence>
<dbReference type="SUPFAM" id="SSF56300">
    <property type="entry name" value="Metallo-dependent phosphatases"/>
    <property type="match status" value="1"/>
</dbReference>
<feature type="domain" description="Calcineurin-like phosphoesterase" evidence="4">
    <location>
        <begin position="49"/>
        <end position="213"/>
    </location>
</feature>
<proteinExistence type="predicted"/>
<dbReference type="AlphaFoldDB" id="A0AA48M8E5"/>
<dbReference type="PANTHER" id="PTHR31302:SF31">
    <property type="entry name" value="PHOSPHODIESTERASE YAEI"/>
    <property type="match status" value="1"/>
</dbReference>
<dbReference type="GO" id="GO:0009245">
    <property type="term" value="P:lipid A biosynthetic process"/>
    <property type="evidence" value="ECO:0007669"/>
    <property type="project" value="TreeGrafter"/>
</dbReference>
<dbReference type="Gene3D" id="3.60.21.10">
    <property type="match status" value="1"/>
</dbReference>
<evidence type="ECO:0000313" key="5">
    <source>
        <dbReference type="EMBL" id="CAJ1003177.1"/>
    </source>
</evidence>
<dbReference type="InterPro" id="IPR051158">
    <property type="entry name" value="Metallophosphoesterase_sf"/>
</dbReference>
<dbReference type="Pfam" id="PF00149">
    <property type="entry name" value="Metallophos"/>
    <property type="match status" value="1"/>
</dbReference>
<dbReference type="GO" id="GO:0008758">
    <property type="term" value="F:UDP-2,3-diacylglucosamine hydrolase activity"/>
    <property type="evidence" value="ECO:0007669"/>
    <property type="project" value="TreeGrafter"/>
</dbReference>
<evidence type="ECO:0000313" key="6">
    <source>
        <dbReference type="Proteomes" id="UP001189619"/>
    </source>
</evidence>
<keyword evidence="2" id="KW-0378">Hydrolase</keyword>
<dbReference type="GO" id="GO:0046872">
    <property type="term" value="F:metal ion binding"/>
    <property type="evidence" value="ECO:0007669"/>
    <property type="project" value="UniProtKB-KW"/>
</dbReference>
<dbReference type="RefSeq" id="WP_230076778.1">
    <property type="nucleotide sequence ID" value="NZ_OY569118.1"/>
</dbReference>
<protein>
    <submittedName>
        <fullName evidence="5">Metallophosphoesterase</fullName>
    </submittedName>
</protein>
<name>A0AA48M8E5_9BACL</name>
<feature type="region of interest" description="Disordered" evidence="3">
    <location>
        <begin position="293"/>
        <end position="320"/>
    </location>
</feature>